<reference evidence="1 2" key="1">
    <citation type="submission" date="2019-07" db="EMBL/GenBank/DDBJ databases">
        <title>WGS assembly of Gossypium tomentosum.</title>
        <authorList>
            <person name="Chen Z.J."/>
            <person name="Sreedasyam A."/>
            <person name="Ando A."/>
            <person name="Song Q."/>
            <person name="De L."/>
            <person name="Hulse-Kemp A."/>
            <person name="Ding M."/>
            <person name="Ye W."/>
            <person name="Kirkbride R."/>
            <person name="Jenkins J."/>
            <person name="Plott C."/>
            <person name="Lovell J."/>
            <person name="Lin Y.-M."/>
            <person name="Vaughn R."/>
            <person name="Liu B."/>
            <person name="Li W."/>
            <person name="Simpson S."/>
            <person name="Scheffler B."/>
            <person name="Saski C."/>
            <person name="Grover C."/>
            <person name="Hu G."/>
            <person name="Conover J."/>
            <person name="Carlson J."/>
            <person name="Shu S."/>
            <person name="Boston L."/>
            <person name="Williams M."/>
            <person name="Peterson D."/>
            <person name="Mcgee K."/>
            <person name="Jones D."/>
            <person name="Wendel J."/>
            <person name="Stelly D."/>
            <person name="Grimwood J."/>
            <person name="Schmutz J."/>
        </authorList>
    </citation>
    <scope>NUCLEOTIDE SEQUENCE [LARGE SCALE GENOMIC DNA]</scope>
    <source>
        <strain evidence="1">7179.01</strain>
    </source>
</reference>
<organism evidence="1 2">
    <name type="scientific">Gossypium tomentosum</name>
    <name type="common">Hawaiian cotton</name>
    <name type="synonym">Gossypium sandvicense</name>
    <dbReference type="NCBI Taxonomy" id="34277"/>
    <lineage>
        <taxon>Eukaryota</taxon>
        <taxon>Viridiplantae</taxon>
        <taxon>Streptophyta</taxon>
        <taxon>Embryophyta</taxon>
        <taxon>Tracheophyta</taxon>
        <taxon>Spermatophyta</taxon>
        <taxon>Magnoliopsida</taxon>
        <taxon>eudicotyledons</taxon>
        <taxon>Gunneridae</taxon>
        <taxon>Pentapetalae</taxon>
        <taxon>rosids</taxon>
        <taxon>malvids</taxon>
        <taxon>Malvales</taxon>
        <taxon>Malvaceae</taxon>
        <taxon>Malvoideae</taxon>
        <taxon>Gossypium</taxon>
    </lineage>
</organism>
<keyword evidence="2" id="KW-1185">Reference proteome</keyword>
<proteinExistence type="predicted"/>
<gene>
    <name evidence="1" type="ORF">ES332_D10G202900v1</name>
</gene>
<dbReference type="Proteomes" id="UP000322667">
    <property type="component" value="Chromosome D10"/>
</dbReference>
<name>A0A5D2J7I2_GOSTO</name>
<evidence type="ECO:0000313" key="2">
    <source>
        <dbReference type="Proteomes" id="UP000322667"/>
    </source>
</evidence>
<accession>A0A5D2J7I2</accession>
<sequence length="111" mass="13053">MMLWVLIQTMKFPVKPSPWWRSMIKEGAVVIFLWTVISFFWNCQGAGHPRFDRIVKEYIREHKQCIMTLVKTRLSEEKVDKVIAKLGFPFSHRIKENSSSYSSVFGLLLTT</sequence>
<evidence type="ECO:0000313" key="1">
    <source>
        <dbReference type="EMBL" id="TYH50385.1"/>
    </source>
</evidence>
<dbReference type="EMBL" id="CM017632">
    <property type="protein sequence ID" value="TYH50385.1"/>
    <property type="molecule type" value="Genomic_DNA"/>
</dbReference>
<dbReference type="AlphaFoldDB" id="A0A5D2J7I2"/>
<protein>
    <submittedName>
        <fullName evidence="1">Uncharacterized protein</fullName>
    </submittedName>
</protein>